<dbReference type="AlphaFoldDB" id="A0A1V9ZW65"/>
<dbReference type="EMBL" id="JNBS01001166">
    <property type="protein sequence ID" value="OQS02268.1"/>
    <property type="molecule type" value="Genomic_DNA"/>
</dbReference>
<protein>
    <submittedName>
        <fullName evidence="2">Uncharacterized protein</fullName>
    </submittedName>
</protein>
<proteinExistence type="predicted"/>
<keyword evidence="3" id="KW-1185">Reference proteome</keyword>
<evidence type="ECO:0000313" key="3">
    <source>
        <dbReference type="Proteomes" id="UP000243217"/>
    </source>
</evidence>
<dbReference type="OrthoDB" id="63610at2759"/>
<dbReference type="Proteomes" id="UP000243217">
    <property type="component" value="Unassembled WGS sequence"/>
</dbReference>
<organism evidence="2 3">
    <name type="scientific">Thraustotheca clavata</name>
    <dbReference type="NCBI Taxonomy" id="74557"/>
    <lineage>
        <taxon>Eukaryota</taxon>
        <taxon>Sar</taxon>
        <taxon>Stramenopiles</taxon>
        <taxon>Oomycota</taxon>
        <taxon>Saprolegniomycetes</taxon>
        <taxon>Saprolegniales</taxon>
        <taxon>Achlyaceae</taxon>
        <taxon>Thraustotheca</taxon>
    </lineage>
</organism>
<dbReference type="SUPFAM" id="SSF48403">
    <property type="entry name" value="Ankyrin repeat"/>
    <property type="match status" value="1"/>
</dbReference>
<accession>A0A1V9ZW65</accession>
<feature type="region of interest" description="Disordered" evidence="1">
    <location>
        <begin position="99"/>
        <end position="123"/>
    </location>
</feature>
<comment type="caution">
    <text evidence="2">The sequence shown here is derived from an EMBL/GenBank/DDBJ whole genome shotgun (WGS) entry which is preliminary data.</text>
</comment>
<dbReference type="InterPro" id="IPR036770">
    <property type="entry name" value="Ankyrin_rpt-contain_sf"/>
</dbReference>
<reference evidence="2 3" key="1">
    <citation type="journal article" date="2014" name="Genome Biol. Evol.">
        <title>The secreted proteins of Achlya hypogyna and Thraustotheca clavata identify the ancestral oomycete secretome and reveal gene acquisitions by horizontal gene transfer.</title>
        <authorList>
            <person name="Misner I."/>
            <person name="Blouin N."/>
            <person name="Leonard G."/>
            <person name="Richards T.A."/>
            <person name="Lane C.E."/>
        </authorList>
    </citation>
    <scope>NUCLEOTIDE SEQUENCE [LARGE SCALE GENOMIC DNA]</scope>
    <source>
        <strain evidence="2 3">ATCC 34112</strain>
    </source>
</reference>
<gene>
    <name evidence="2" type="ORF">THRCLA_21461</name>
</gene>
<evidence type="ECO:0000256" key="1">
    <source>
        <dbReference type="SAM" id="MobiDB-lite"/>
    </source>
</evidence>
<name>A0A1V9ZW65_9STRA</name>
<dbReference type="Gene3D" id="1.25.40.20">
    <property type="entry name" value="Ankyrin repeat-containing domain"/>
    <property type="match status" value="1"/>
</dbReference>
<evidence type="ECO:0000313" key="2">
    <source>
        <dbReference type="EMBL" id="OQS02268.1"/>
    </source>
</evidence>
<sequence>METVAGGFDALNSHVRKLIAGILLVGAIYYNFEPDINVVSPFLTPLGVACDLNSPLLVDIFFARGGHPDIVRMILMSNADTTLQNNKGRSPLEEAKVASANRGVQSNTEINGAVAPSYHTTSS</sequence>